<dbReference type="PROSITE" id="PS51352">
    <property type="entry name" value="THIOREDOXIN_2"/>
    <property type="match status" value="1"/>
</dbReference>
<dbReference type="RefSeq" id="WP_008103837.1">
    <property type="nucleotide sequence ID" value="NZ_FOSD01000008.1"/>
</dbReference>
<dbReference type="PANTHER" id="PTHR45663">
    <property type="entry name" value="GEO12009P1"/>
    <property type="match status" value="1"/>
</dbReference>
<evidence type="ECO:0000313" key="3">
    <source>
        <dbReference type="Proteomes" id="UP000198841"/>
    </source>
</evidence>
<keyword evidence="3" id="KW-1185">Reference proteome</keyword>
<name>A0A1I4AUW2_9GAMM</name>
<accession>A0A1I4AUW2</accession>
<dbReference type="EMBL" id="FOSD01000008">
    <property type="protein sequence ID" value="SFK60010.1"/>
    <property type="molecule type" value="Genomic_DNA"/>
</dbReference>
<sequence>MSHALIIDINESNLQQTLEQSMQLPVLFYFWSERSQHCLELTPVLDRLAQEYAGQFILAKLDCDKEQMVASQFGLRSIPTVYLFQNGQPVDGFQGPQPEEAIRALLQKVLPREEEVKAQQAMQLMHEGKPLEALPLLKDAWQLSNKNSEIGFLLAEVLITLNRSDEAETVLDAVPLQDQDTRYQSLVSQIDLLKQAADTPEIQLLQEQLASDPTNAELAAKLSLQLHQVGRNEEALELLFSFLKSDLSVGDGQVRKMFQEILAALGTGDTLATRYRRQLYSLLY</sequence>
<evidence type="ECO:0000313" key="2">
    <source>
        <dbReference type="EMBL" id="SFK60010.1"/>
    </source>
</evidence>
<proteinExistence type="predicted"/>
<dbReference type="Proteomes" id="UP000198841">
    <property type="component" value="Unassembled WGS sequence"/>
</dbReference>
<dbReference type="InterPro" id="IPR036249">
    <property type="entry name" value="Thioredoxin-like_sf"/>
</dbReference>
<dbReference type="SUPFAM" id="SSF48452">
    <property type="entry name" value="TPR-like"/>
    <property type="match status" value="1"/>
</dbReference>
<evidence type="ECO:0000259" key="1">
    <source>
        <dbReference type="PROSITE" id="PS51352"/>
    </source>
</evidence>
<dbReference type="PANTHER" id="PTHR45663:SF11">
    <property type="entry name" value="GEO12009P1"/>
    <property type="match status" value="1"/>
</dbReference>
<dbReference type="Pfam" id="PF00085">
    <property type="entry name" value="Thioredoxin"/>
    <property type="match status" value="1"/>
</dbReference>
<gene>
    <name evidence="2" type="ORF">SAMN05518863_108154</name>
</gene>
<comment type="caution">
    <text evidence="2">The sequence shown here is derived from an EMBL/GenBank/DDBJ whole genome shotgun (WGS) entry which is preliminary data.</text>
</comment>
<dbReference type="Pfam" id="PF14559">
    <property type="entry name" value="TPR_19"/>
    <property type="match status" value="1"/>
</dbReference>
<dbReference type="Pfam" id="PF14561">
    <property type="entry name" value="TPR_20"/>
    <property type="match status" value="1"/>
</dbReference>
<dbReference type="Gene3D" id="1.25.40.10">
    <property type="entry name" value="Tetratricopeptide repeat domain"/>
    <property type="match status" value="2"/>
</dbReference>
<feature type="domain" description="Thioredoxin" evidence="1">
    <location>
        <begin position="1"/>
        <end position="111"/>
    </location>
</feature>
<dbReference type="SUPFAM" id="SSF52833">
    <property type="entry name" value="Thioredoxin-like"/>
    <property type="match status" value="1"/>
</dbReference>
<dbReference type="InterPro" id="IPR013766">
    <property type="entry name" value="Thioredoxin_domain"/>
</dbReference>
<organism evidence="2 3">
    <name type="scientific">Candidatus Pantoea symbiotica</name>
    <dbReference type="NCBI Taxonomy" id="1884370"/>
    <lineage>
        <taxon>Bacteria</taxon>
        <taxon>Pseudomonadati</taxon>
        <taxon>Pseudomonadota</taxon>
        <taxon>Gammaproteobacteria</taxon>
        <taxon>Enterobacterales</taxon>
        <taxon>Erwiniaceae</taxon>
        <taxon>Pantoea</taxon>
    </lineage>
</organism>
<dbReference type="InterPro" id="IPR011990">
    <property type="entry name" value="TPR-like_helical_dom_sf"/>
</dbReference>
<reference evidence="2 3" key="1">
    <citation type="submission" date="2016-10" db="EMBL/GenBank/DDBJ databases">
        <authorList>
            <person name="Varghese N."/>
            <person name="Submissions S."/>
        </authorList>
    </citation>
    <scope>NUCLEOTIDE SEQUENCE [LARGE SCALE GENOMIC DNA]</scope>
    <source>
        <strain evidence="2 3">YR512</strain>
    </source>
</reference>
<protein>
    <submittedName>
        <fullName evidence="2">Thioredoxin</fullName>
    </submittedName>
</protein>
<dbReference type="CDD" id="cd02956">
    <property type="entry name" value="ybbN"/>
    <property type="match status" value="1"/>
</dbReference>
<dbReference type="Gene3D" id="3.40.30.10">
    <property type="entry name" value="Glutaredoxin"/>
    <property type="match status" value="1"/>
</dbReference>